<evidence type="ECO:0000256" key="2">
    <source>
        <dbReference type="ARBA" id="ARBA00010337"/>
    </source>
</evidence>
<keyword evidence="5" id="KW-0206">Cytoskeleton</keyword>
<dbReference type="Pfam" id="PF04130">
    <property type="entry name" value="GCP_C_terminal"/>
    <property type="match status" value="1"/>
</dbReference>
<dbReference type="GO" id="GO:0000278">
    <property type="term" value="P:mitotic cell cycle"/>
    <property type="evidence" value="ECO:0007669"/>
    <property type="project" value="TreeGrafter"/>
</dbReference>
<dbReference type="InterPro" id="IPR041470">
    <property type="entry name" value="GCP_N"/>
</dbReference>
<dbReference type="GO" id="GO:0051225">
    <property type="term" value="P:spindle assembly"/>
    <property type="evidence" value="ECO:0007669"/>
    <property type="project" value="TreeGrafter"/>
</dbReference>
<proteinExistence type="inferred from homology"/>
<feature type="domain" description="Gamma tubulin complex component C-terminal" evidence="7">
    <location>
        <begin position="1064"/>
        <end position="1366"/>
    </location>
</feature>
<dbReference type="GO" id="GO:0007020">
    <property type="term" value="P:microtubule nucleation"/>
    <property type="evidence" value="ECO:0007669"/>
    <property type="project" value="InterPro"/>
</dbReference>
<name>A0AAU9FSK8_DROMD</name>
<comment type="similarity">
    <text evidence="2">Belongs to the TUBGCP family.</text>
</comment>
<dbReference type="Pfam" id="PF17681">
    <property type="entry name" value="GCP_N_terminal"/>
    <property type="match status" value="1"/>
</dbReference>
<dbReference type="PANTHER" id="PTHR19302:SF70">
    <property type="entry name" value="GAMMA-TUBULIN COMPLEX COMPONENT 6"/>
    <property type="match status" value="1"/>
</dbReference>
<feature type="region of interest" description="Disordered" evidence="6">
    <location>
        <begin position="697"/>
        <end position="754"/>
    </location>
</feature>
<evidence type="ECO:0000256" key="1">
    <source>
        <dbReference type="ARBA" id="ARBA00004245"/>
    </source>
</evidence>
<dbReference type="GO" id="GO:0005874">
    <property type="term" value="C:microtubule"/>
    <property type="evidence" value="ECO:0007669"/>
    <property type="project" value="UniProtKB-KW"/>
</dbReference>
<dbReference type="InterPro" id="IPR040457">
    <property type="entry name" value="GCP_C"/>
</dbReference>
<accession>A0AAU9FSK8</accession>
<keyword evidence="4" id="KW-0493">Microtubule</keyword>
<dbReference type="GO" id="GO:0051321">
    <property type="term" value="P:meiotic cell cycle"/>
    <property type="evidence" value="ECO:0007669"/>
    <property type="project" value="TreeGrafter"/>
</dbReference>
<feature type="region of interest" description="Disordered" evidence="6">
    <location>
        <begin position="936"/>
        <end position="971"/>
    </location>
</feature>
<dbReference type="GO" id="GO:0031122">
    <property type="term" value="P:cytoplasmic microtubule organization"/>
    <property type="evidence" value="ECO:0007669"/>
    <property type="project" value="TreeGrafter"/>
</dbReference>
<evidence type="ECO:0000259" key="7">
    <source>
        <dbReference type="Pfam" id="PF04130"/>
    </source>
</evidence>
<evidence type="ECO:0000256" key="6">
    <source>
        <dbReference type="SAM" id="MobiDB-lite"/>
    </source>
</evidence>
<evidence type="ECO:0000313" key="10">
    <source>
        <dbReference type="Proteomes" id="UP001500889"/>
    </source>
</evidence>
<evidence type="ECO:0000313" key="9">
    <source>
        <dbReference type="EMBL" id="BFF98300.1"/>
    </source>
</evidence>
<comment type="subcellular location">
    <subcellularLocation>
        <location evidence="1">Cytoplasm</location>
        <location evidence="1">Cytoskeleton</location>
    </subcellularLocation>
</comment>
<feature type="domain" description="Gamma tubulin complex component protein N-terminal" evidence="8">
    <location>
        <begin position="311"/>
        <end position="564"/>
    </location>
</feature>
<dbReference type="EMBL" id="AP029265">
    <property type="protein sequence ID" value="BFF98300.1"/>
    <property type="molecule type" value="Genomic_DNA"/>
</dbReference>
<dbReference type="GO" id="GO:0043015">
    <property type="term" value="F:gamma-tubulin binding"/>
    <property type="evidence" value="ECO:0007669"/>
    <property type="project" value="InterPro"/>
</dbReference>
<evidence type="ECO:0000256" key="3">
    <source>
        <dbReference type="ARBA" id="ARBA00022490"/>
    </source>
</evidence>
<dbReference type="Proteomes" id="UP001500889">
    <property type="component" value="Chromosome J"/>
</dbReference>
<evidence type="ECO:0008006" key="11">
    <source>
        <dbReference type="Google" id="ProtNLM"/>
    </source>
</evidence>
<keyword evidence="3" id="KW-0963">Cytoplasm</keyword>
<dbReference type="Gene3D" id="1.20.120.1900">
    <property type="entry name" value="Gamma-tubulin complex, C-terminal domain"/>
    <property type="match status" value="1"/>
</dbReference>
<dbReference type="PANTHER" id="PTHR19302">
    <property type="entry name" value="GAMMA TUBULIN COMPLEX PROTEIN"/>
    <property type="match status" value="1"/>
</dbReference>
<evidence type="ECO:0000256" key="5">
    <source>
        <dbReference type="ARBA" id="ARBA00023212"/>
    </source>
</evidence>
<feature type="compositionally biased region" description="Polar residues" evidence="6">
    <location>
        <begin position="715"/>
        <end position="724"/>
    </location>
</feature>
<dbReference type="GO" id="GO:0000922">
    <property type="term" value="C:spindle pole"/>
    <property type="evidence" value="ECO:0007669"/>
    <property type="project" value="InterPro"/>
</dbReference>
<dbReference type="InterPro" id="IPR007259">
    <property type="entry name" value="GCP"/>
</dbReference>
<dbReference type="GO" id="GO:0051011">
    <property type="term" value="F:microtubule minus-end binding"/>
    <property type="evidence" value="ECO:0007669"/>
    <property type="project" value="TreeGrafter"/>
</dbReference>
<dbReference type="InterPro" id="IPR042241">
    <property type="entry name" value="GCP_C_sf"/>
</dbReference>
<gene>
    <name evidence="9" type="ORF">DMAD_06492</name>
</gene>
<reference evidence="9 10" key="1">
    <citation type="submission" date="2024-02" db="EMBL/GenBank/DDBJ databases">
        <title>A chromosome-level genome assembly of Drosophila madeirensis, a fruit fly species endemic to Madeira island.</title>
        <authorList>
            <person name="Tomihara K."/>
            <person name="Llopart A."/>
            <person name="Yamamoto D."/>
        </authorList>
    </citation>
    <scope>NUCLEOTIDE SEQUENCE [LARGE SCALE GENOMIC DNA]</scope>
    <source>
        <strain evidence="9 10">RF1</strain>
    </source>
</reference>
<protein>
    <recommendedName>
        <fullName evidence="11">Gamma-tubulin complex component 6</fullName>
    </recommendedName>
</protein>
<organism evidence="9 10">
    <name type="scientific">Drosophila madeirensis</name>
    <name type="common">Fruit fly</name>
    <dbReference type="NCBI Taxonomy" id="30013"/>
    <lineage>
        <taxon>Eukaryota</taxon>
        <taxon>Metazoa</taxon>
        <taxon>Ecdysozoa</taxon>
        <taxon>Arthropoda</taxon>
        <taxon>Hexapoda</taxon>
        <taxon>Insecta</taxon>
        <taxon>Pterygota</taxon>
        <taxon>Neoptera</taxon>
        <taxon>Endopterygota</taxon>
        <taxon>Diptera</taxon>
        <taxon>Brachycera</taxon>
        <taxon>Muscomorpha</taxon>
        <taxon>Ephydroidea</taxon>
        <taxon>Drosophilidae</taxon>
        <taxon>Drosophila</taxon>
        <taxon>Sophophora</taxon>
    </lineage>
</organism>
<evidence type="ECO:0000259" key="8">
    <source>
        <dbReference type="Pfam" id="PF17681"/>
    </source>
</evidence>
<dbReference type="GO" id="GO:0000930">
    <property type="term" value="C:gamma-tubulin complex"/>
    <property type="evidence" value="ECO:0007669"/>
    <property type="project" value="TreeGrafter"/>
</dbReference>
<evidence type="ECO:0000256" key="4">
    <source>
        <dbReference type="ARBA" id="ARBA00022701"/>
    </source>
</evidence>
<keyword evidence="10" id="KW-1185">Reference proteome</keyword>
<sequence length="1380" mass="156603">MCDQLPKIPIDFNNINLFSSSFYKQILMDAFDERTHSLLEVVTHLAFLLGAEESGPKRPTAASVARKRSQIFDSLLRNGTMPASMKEALLRQVCRDIRSERKEETLRHFQQILGSQDPFLEAAGCKGTQKDAECKKVSRFRLKLLQPGPLQLNKPANDSGGYAALSDLKPVMLTSIDELRRKSNPLHFTPRSGLALVSLSERRAPPKRLQLQAPSVSCSAISQSLARIREPKDQMMRITYRLPLPTKRPPPDKTRARDELKKNFIAKAMPEKHFLSDTSMSNELLLSQNKDLVLHYVEQEVLIEHLKKAAAGLQSETFECSTEVGHLLQIKRNTTVRTVLPEVLSDFVEPFVRSGTAFRRLSARVKSGGPRQEGPLNRAMRDILIDLLATNRQFFHCLPAESFSQLLLSAQPAMQMLQHLERMFEAEPSLNLDLGVPGTVLLTSIGTAIDKCRNSDFLQLLMYLLKCMCQTYFAQLQRWVYRGELDEAVNEIFIRRRAPLNSQIDECSKEFFDKGYQLHQEEVPDFLSGCENIILQCGKYNRLLKACNAQHPVFDEAYPDIVVCLSEEQLTAMRTNLNDKYSRIRQTFEECSMKSIFEERMASKLRYKNRMVEQTASFIAAWEEEQRELLLEANAKKRLRYNQMNAEQELQQKYRIEQRHQEVVQELQHQRERERYDDLLLERDKQALLNQIQVLHQREQAPEDASESDMAVSPDHSSNTSFQSCLEAPEGDADADPVDTPSLNDEEQNEIVPEPAPVSVVPYHRSHSDVINSNEEEPSLPTELDRNRRHMLSSALLQECQSEVHLEQSSSSGTELRALLPPDINMNLNRLEDTTEQSDLERNRQRMLQHDGFNAFNSTEDVHTQRVKCHLSSNSALAFNRRRVMASEFDIPSVCRKATIKMASIAENGLHLPLEVHKLHVVQPLDVATPMSTTSDVDIDGLSDHIPLQKDDASETDAGEENNSLDPATPLSVTPLPAQPAPAIVPTSASSGASRFQAVGWPTNFGKVRDLQQPQSSVASVPESCNPFMARRCLQMSVMEPVSAHYALLRNEVLRIFKEQRVYDHFRMLRNYFFLLNGEFGTQLTGGILDHIKVGMDPGSLCQKGVLDAILNNALGGCAAGEDVVVAQNLTLECKKIPDGLDFMSLDATSMLTLNCKVNWPLNLVINGETIIKYGQIFEHLLKLRHVTFVLEGSFQHLQLLAKQHGSALRAALQFRHLQAVRHKLSHFMTTLQTHLVANALQATWNAFKKDLCGCDCIEGLYRLHVSYLKRVAFLALLNRRSTKIKETIDGILVIVMRFCKVLESQSFVMEGEELVHPRYKRLVHEEAEFEKFLQYFIYLGKKLAASGYQEEIGDLIRVINFNNYYKLSDGSTSTFTNRM</sequence>